<dbReference type="Pfam" id="PF21686">
    <property type="entry name" value="LigD_Prim-Pol"/>
    <property type="match status" value="1"/>
</dbReference>
<dbReference type="InterPro" id="IPR052171">
    <property type="entry name" value="NHEJ_LigD"/>
</dbReference>
<dbReference type="PANTHER" id="PTHR42705">
    <property type="entry name" value="BIFUNCTIONAL NON-HOMOLOGOUS END JOINING PROTEIN LIGD"/>
    <property type="match status" value="1"/>
</dbReference>
<dbReference type="Gene3D" id="3.90.920.10">
    <property type="entry name" value="DNA primase, PRIM domain"/>
    <property type="match status" value="1"/>
</dbReference>
<dbReference type="CDD" id="cd04862">
    <property type="entry name" value="PaeLigD_Pol_like"/>
    <property type="match status" value="1"/>
</dbReference>
<dbReference type="EMBL" id="CP042301">
    <property type="protein sequence ID" value="QDZ02937.1"/>
    <property type="molecule type" value="Genomic_DNA"/>
</dbReference>
<dbReference type="OrthoDB" id="9802472at2"/>
<accession>A0A5B8L4T6</accession>
<protein>
    <recommendedName>
        <fullName evidence="1">DNA ligase D polymerase domain-containing protein</fullName>
    </recommendedName>
</protein>
<dbReference type="AlphaFoldDB" id="A0A5B8L4T6"/>
<proteinExistence type="predicted"/>
<sequence length="301" mass="32966">MPSEIAGVRLTHPDKPLFGAGGPTKADLARHYEQVAARILPFVKDRLVSLVRCPDGCDRDCFFQKHGGKTMPAQLKRKEITEADGGLDDYLYAADISGLVAAVQMSALELHIWGSRIDRLEKPDRLVFDLDPDEELGFSDTKQAAVELRDRLSALGLKTLPLLTGGKGLHVVAPLERRAEWPQVKAFARGFAQMIAAEQPERYVAQAAKDKRHGRVFIDWLRNERGATAIAPYSTRARRGAPVATPVSWEELPGISASSRFTLADMPERLQEADPWQVASGWRQSVTSELVTAVASASSGG</sequence>
<dbReference type="RefSeq" id="WP_146301571.1">
    <property type="nucleotide sequence ID" value="NZ_CP042301.2"/>
</dbReference>
<gene>
    <name evidence="2" type="ORF">FQ775_22635</name>
</gene>
<feature type="domain" description="DNA ligase D polymerase" evidence="1">
    <location>
        <begin position="24"/>
        <end position="276"/>
    </location>
</feature>
<dbReference type="InterPro" id="IPR033651">
    <property type="entry name" value="PaeLigD_Pol-like"/>
</dbReference>
<dbReference type="PANTHER" id="PTHR42705:SF2">
    <property type="entry name" value="BIFUNCTIONAL NON-HOMOLOGOUS END JOINING PROTEIN LIGD"/>
    <property type="match status" value="1"/>
</dbReference>
<dbReference type="KEGG" id="niy:FQ775_22635"/>
<organism evidence="2 3">
    <name type="scientific">Nitratireductor mangrovi</name>
    <dbReference type="NCBI Taxonomy" id="2599600"/>
    <lineage>
        <taxon>Bacteria</taxon>
        <taxon>Pseudomonadati</taxon>
        <taxon>Pseudomonadota</taxon>
        <taxon>Alphaproteobacteria</taxon>
        <taxon>Hyphomicrobiales</taxon>
        <taxon>Phyllobacteriaceae</taxon>
        <taxon>Nitratireductor</taxon>
    </lineage>
</organism>
<dbReference type="Proteomes" id="UP000321389">
    <property type="component" value="Chromosome"/>
</dbReference>
<dbReference type="InterPro" id="IPR014145">
    <property type="entry name" value="LigD_pol_dom"/>
</dbReference>
<name>A0A5B8L4T6_9HYPH</name>
<reference evidence="2" key="1">
    <citation type="submission" date="2020-04" db="EMBL/GenBank/DDBJ databases">
        <title>Nitratireductor sp. nov. isolated from mangrove soil.</title>
        <authorList>
            <person name="Ye Y."/>
        </authorList>
    </citation>
    <scope>NUCLEOTIDE SEQUENCE</scope>
    <source>
        <strain evidence="2">SY7</strain>
    </source>
</reference>
<evidence type="ECO:0000313" key="3">
    <source>
        <dbReference type="Proteomes" id="UP000321389"/>
    </source>
</evidence>
<dbReference type="NCBIfam" id="TIGR02778">
    <property type="entry name" value="ligD_pol"/>
    <property type="match status" value="1"/>
</dbReference>
<keyword evidence="3" id="KW-1185">Reference proteome</keyword>
<evidence type="ECO:0000313" key="2">
    <source>
        <dbReference type="EMBL" id="QDZ02937.1"/>
    </source>
</evidence>
<evidence type="ECO:0000259" key="1">
    <source>
        <dbReference type="Pfam" id="PF21686"/>
    </source>
</evidence>